<dbReference type="OrthoDB" id="551790at2"/>
<dbReference type="eggNOG" id="COG4129">
    <property type="taxonomic scope" value="Bacteria"/>
</dbReference>
<dbReference type="KEGG" id="cgc:Cyagr_2837"/>
<feature type="transmembrane region" description="Helical" evidence="1">
    <location>
        <begin position="122"/>
        <end position="143"/>
    </location>
</feature>
<dbReference type="AlphaFoldDB" id="K9PBI4"/>
<dbReference type="Proteomes" id="UP000010388">
    <property type="component" value="Chromosome"/>
</dbReference>
<gene>
    <name evidence="2" type="ordered locus">Cyagr_2837</name>
</gene>
<evidence type="ECO:0000313" key="2">
    <source>
        <dbReference type="EMBL" id="AFY29929.1"/>
    </source>
</evidence>
<sequence length="343" mass="36641">MTAQGRSAVIVRNGAVLALVVAACHHLALPEGLFLALGVLTILETDLGGGVLAGRERIIGTLLGLLAVVIGAGILGGLSSALGVFVGLTLVRLFGFAAGLTSGFVVGGHMVAGSLMNHGDAWWHYVFWRMVMTILGVILGLLVSRQIYSQRSASAWQASCDGWLLDLARFLARVPDSPEPEEAFAALRERRNGLRRRLPQLAAERTLIHGQPDEAVLRAQQQLQHGSTVMSAARDLCLLLRQGAPAEWMPPGLIPRLLDSGRSRIEALIEGRDAPDAVADLGRCREQLSAALPESPAAPQATDPQPKEARTQLLIASRLLLLAEALIRLPRSPQRPGRPEAGR</sequence>
<protein>
    <submittedName>
        <fullName evidence="2">Putative membrane protein</fullName>
    </submittedName>
</protein>
<keyword evidence="1" id="KW-1133">Transmembrane helix</keyword>
<name>K9PBI4_CYAGP</name>
<evidence type="ECO:0000313" key="3">
    <source>
        <dbReference type="Proteomes" id="UP000010388"/>
    </source>
</evidence>
<feature type="transmembrane region" description="Helical" evidence="1">
    <location>
        <begin position="93"/>
        <end position="116"/>
    </location>
</feature>
<dbReference type="HOGENOM" id="CLU_808733_0_0_3"/>
<dbReference type="STRING" id="292564.Cyagr_2837"/>
<feature type="transmembrane region" description="Helical" evidence="1">
    <location>
        <begin position="16"/>
        <end position="43"/>
    </location>
</feature>
<evidence type="ECO:0000256" key="1">
    <source>
        <dbReference type="SAM" id="Phobius"/>
    </source>
</evidence>
<dbReference type="PROSITE" id="PS51257">
    <property type="entry name" value="PROKAR_LIPOPROTEIN"/>
    <property type="match status" value="1"/>
</dbReference>
<dbReference type="EMBL" id="CP003495">
    <property type="protein sequence ID" value="AFY29929.1"/>
    <property type="molecule type" value="Genomic_DNA"/>
</dbReference>
<keyword evidence="1" id="KW-0472">Membrane</keyword>
<keyword evidence="1" id="KW-0812">Transmembrane</keyword>
<feature type="transmembrane region" description="Helical" evidence="1">
    <location>
        <begin position="63"/>
        <end position="86"/>
    </location>
</feature>
<organism evidence="2 3">
    <name type="scientific">Cyanobium gracile (strain ATCC 27147 / PCC 6307)</name>
    <dbReference type="NCBI Taxonomy" id="292564"/>
    <lineage>
        <taxon>Bacteria</taxon>
        <taxon>Bacillati</taxon>
        <taxon>Cyanobacteriota</taxon>
        <taxon>Cyanophyceae</taxon>
        <taxon>Synechococcales</taxon>
        <taxon>Prochlorococcaceae</taxon>
        <taxon>Cyanobium</taxon>
    </lineage>
</organism>
<accession>K9PBI4</accession>
<proteinExistence type="predicted"/>
<reference evidence="3" key="1">
    <citation type="journal article" date="2013" name="Proc. Natl. Acad. Sci. U.S.A.">
        <title>Improving the coverage of the cyanobacterial phylum using diversity-driven genome sequencing.</title>
        <authorList>
            <person name="Shih P.M."/>
            <person name="Wu D."/>
            <person name="Latifi A."/>
            <person name="Axen S.D."/>
            <person name="Fewer D.P."/>
            <person name="Talla E."/>
            <person name="Calteau A."/>
            <person name="Cai F."/>
            <person name="Tandeau de Marsac N."/>
            <person name="Rippka R."/>
            <person name="Herdman M."/>
            <person name="Sivonen K."/>
            <person name="Coursin T."/>
            <person name="Laurent T."/>
            <person name="Goodwin L."/>
            <person name="Nolan M."/>
            <person name="Davenport K.W."/>
            <person name="Han C.S."/>
            <person name="Rubin E.M."/>
            <person name="Eisen J.A."/>
            <person name="Woyke T."/>
            <person name="Gugger M."/>
            <person name="Kerfeld C.A."/>
        </authorList>
    </citation>
    <scope>NUCLEOTIDE SEQUENCE [LARGE SCALE GENOMIC DNA]</scope>
    <source>
        <strain evidence="3">ATCC 27147 / PCC 6307</strain>
    </source>
</reference>